<keyword evidence="6" id="KW-0732">Signal</keyword>
<dbReference type="AlphaFoldDB" id="A0AB38ZEE3"/>
<keyword evidence="4" id="KW-0960">Knottin</keyword>
<keyword evidence="2" id="KW-0964">Secreted</keyword>
<evidence type="ECO:0000256" key="6">
    <source>
        <dbReference type="SAM" id="SignalP"/>
    </source>
</evidence>
<evidence type="ECO:0000256" key="2">
    <source>
        <dbReference type="ARBA" id="ARBA00022525"/>
    </source>
</evidence>
<dbReference type="PROSITE" id="PS60010">
    <property type="entry name" value="ASSASSIN_BUG_TOXIN"/>
    <property type="match status" value="1"/>
</dbReference>
<reference evidence="7" key="1">
    <citation type="submission" date="2024-03" db="EMBL/GenBank/DDBJ databases">
        <authorList>
            <person name="Jin J.A."/>
            <person name="King G.A."/>
            <person name="Walker A."/>
        </authorList>
    </citation>
    <scope>NUCLEOTIDE SEQUENCE</scope>
</reference>
<protein>
    <submittedName>
        <fullName evidence="7">Venom peptide Es1a</fullName>
    </submittedName>
</protein>
<reference evidence="7" key="2">
    <citation type="submission" date="2024-08" db="EMBL/GenBank/DDBJ databases">
        <title>Venom adaptation and exaptation during the trophic switch to blood-feeding by kissing bugs (Reduviidae: Triatominae).</title>
        <authorList>
            <person name="Zdenek C.N."/>
            <person name="Cardoso F.C."/>
            <person name="Robinson S.D."/>
            <person name="Mercedes R.S."/>
            <person name="Raidjoe E.R."/>
            <person name="Hernandez-Vargas M.J."/>
            <person name="Jin J."/>
            <person name="Corzo G."/>
            <person name="Vetter I."/>
            <person name="King G.F."/>
            <person name="Fry B.G."/>
            <person name="Walker A."/>
        </authorList>
    </citation>
    <scope>NUCLEOTIDE SEQUENCE</scope>
</reference>
<evidence type="ECO:0000256" key="4">
    <source>
        <dbReference type="ARBA" id="ARBA00022854"/>
    </source>
</evidence>
<proteinExistence type="evidence at transcript level"/>
<accession>A0AB38ZEE3</accession>
<dbReference type="EMBL" id="PP516297">
    <property type="protein sequence ID" value="WXI00902.1"/>
    <property type="molecule type" value="mRNA"/>
</dbReference>
<dbReference type="Pfam" id="PF08117">
    <property type="entry name" value="Toxin_30"/>
    <property type="match status" value="1"/>
</dbReference>
<evidence type="ECO:0000256" key="1">
    <source>
        <dbReference type="ARBA" id="ARBA00004613"/>
    </source>
</evidence>
<evidence type="ECO:0000256" key="3">
    <source>
        <dbReference type="ARBA" id="ARBA00022656"/>
    </source>
</evidence>
<comment type="subcellular location">
    <subcellularLocation>
        <location evidence="1">Secreted</location>
    </subcellularLocation>
</comment>
<feature type="chain" id="PRO_5044280062" evidence="6">
    <location>
        <begin position="21"/>
        <end position="54"/>
    </location>
</feature>
<evidence type="ECO:0000313" key="7">
    <source>
        <dbReference type="EMBL" id="WXI00902.1"/>
    </source>
</evidence>
<dbReference type="GO" id="GO:0019855">
    <property type="term" value="F:calcium channel inhibitor activity"/>
    <property type="evidence" value="ECO:0007669"/>
    <property type="project" value="InterPro"/>
</dbReference>
<keyword evidence="3" id="KW-0800">Toxin</keyword>
<organism evidence="7">
    <name type="scientific">Ectomocoris sp</name>
    <dbReference type="NCBI Taxonomy" id="3104572"/>
    <lineage>
        <taxon>Eukaryota</taxon>
        <taxon>Metazoa</taxon>
        <taxon>Ecdysozoa</taxon>
        <taxon>Arthropoda</taxon>
        <taxon>Hexapoda</taxon>
        <taxon>Insecta</taxon>
        <taxon>Pterygota</taxon>
        <taxon>Neoptera</taxon>
        <taxon>Paraneoptera</taxon>
        <taxon>Hemiptera</taxon>
        <taxon>Heteroptera</taxon>
        <taxon>Panheteroptera</taxon>
        <taxon>Cimicomorpha</taxon>
        <taxon>Reduviidae</taxon>
        <taxon>Peiratinae</taxon>
        <taxon>Ectomocoris</taxon>
    </lineage>
</organism>
<sequence>MKFLAILFLVIITYLSLAFGAEKDCIPLGAPCFGTDKPCCEPRTWCSPYANKCL</sequence>
<dbReference type="InterPro" id="IPR012325">
    <property type="entry name" value="Assassin_bug_toxin-like"/>
</dbReference>
<keyword evidence="5" id="KW-1015">Disulfide bond</keyword>
<name>A0AB38ZEE3_9HEMI</name>
<dbReference type="SUPFAM" id="SSF57059">
    <property type="entry name" value="omega toxin-like"/>
    <property type="match status" value="1"/>
</dbReference>
<dbReference type="GO" id="GO:0005576">
    <property type="term" value="C:extracellular region"/>
    <property type="evidence" value="ECO:0007669"/>
    <property type="project" value="UniProtKB-SubCell"/>
</dbReference>
<dbReference type="GO" id="GO:0090729">
    <property type="term" value="F:toxin activity"/>
    <property type="evidence" value="ECO:0007669"/>
    <property type="project" value="UniProtKB-KW"/>
</dbReference>
<feature type="signal peptide" evidence="6">
    <location>
        <begin position="1"/>
        <end position="20"/>
    </location>
</feature>
<evidence type="ECO:0000256" key="5">
    <source>
        <dbReference type="ARBA" id="ARBA00023157"/>
    </source>
</evidence>